<dbReference type="Proteomes" id="UP001469553">
    <property type="component" value="Unassembled WGS sequence"/>
</dbReference>
<dbReference type="SUPFAM" id="SSF47986">
    <property type="entry name" value="DEATH domain"/>
    <property type="match status" value="2"/>
</dbReference>
<organism evidence="2 3">
    <name type="scientific">Ameca splendens</name>
    <dbReference type="NCBI Taxonomy" id="208324"/>
    <lineage>
        <taxon>Eukaryota</taxon>
        <taxon>Metazoa</taxon>
        <taxon>Chordata</taxon>
        <taxon>Craniata</taxon>
        <taxon>Vertebrata</taxon>
        <taxon>Euteleostomi</taxon>
        <taxon>Actinopterygii</taxon>
        <taxon>Neopterygii</taxon>
        <taxon>Teleostei</taxon>
        <taxon>Neoteleostei</taxon>
        <taxon>Acanthomorphata</taxon>
        <taxon>Ovalentaria</taxon>
        <taxon>Atherinomorphae</taxon>
        <taxon>Cyprinodontiformes</taxon>
        <taxon>Goodeidae</taxon>
        <taxon>Ameca</taxon>
    </lineage>
</organism>
<dbReference type="Pfam" id="PF02758">
    <property type="entry name" value="PYRIN"/>
    <property type="match status" value="2"/>
</dbReference>
<name>A0ABV0Y4A8_9TELE</name>
<dbReference type="InterPro" id="IPR011029">
    <property type="entry name" value="DEATH-like_dom_sf"/>
</dbReference>
<evidence type="ECO:0000313" key="3">
    <source>
        <dbReference type="Proteomes" id="UP001469553"/>
    </source>
</evidence>
<dbReference type="EMBL" id="JAHRIP010021139">
    <property type="protein sequence ID" value="MEQ2288609.1"/>
    <property type="molecule type" value="Genomic_DNA"/>
</dbReference>
<sequence>MATAGLLVETLNQLSPEEFKEFKTLVQLETGSVLTSSSRPRAGNMQDVMEQMVKKYRGECVEKTKTIFLKMRRHDLVQRLSATDSRAKDKLAVVEEQPLLDQRIAKMSSDIKLLLETLEELSVHEFTDFKEILSSSVHTWLFFTNRPRRQEMEHLQEMEDLRKMGDLQEMVIFIVQTYGEKSLMVTSNVLENIRRMDLAQRLLSRTSAARGKVIKPGDLEIGCTWFLICVICASICLCTSTCT</sequence>
<feature type="domain" description="Pyrin" evidence="1">
    <location>
        <begin position="107"/>
        <end position="208"/>
    </location>
</feature>
<evidence type="ECO:0000313" key="2">
    <source>
        <dbReference type="EMBL" id="MEQ2288609.1"/>
    </source>
</evidence>
<keyword evidence="3" id="KW-1185">Reference proteome</keyword>
<accession>A0ABV0Y4A8</accession>
<dbReference type="SMART" id="SM01289">
    <property type="entry name" value="PYRIN"/>
    <property type="match status" value="2"/>
</dbReference>
<dbReference type="Gene3D" id="1.10.533.10">
    <property type="entry name" value="Death Domain, Fas"/>
    <property type="match status" value="2"/>
</dbReference>
<protein>
    <recommendedName>
        <fullName evidence="1">Pyrin domain-containing protein</fullName>
    </recommendedName>
</protein>
<dbReference type="PROSITE" id="PS50824">
    <property type="entry name" value="DAPIN"/>
    <property type="match status" value="1"/>
</dbReference>
<reference evidence="2 3" key="1">
    <citation type="submission" date="2021-06" db="EMBL/GenBank/DDBJ databases">
        <authorList>
            <person name="Palmer J.M."/>
        </authorList>
    </citation>
    <scope>NUCLEOTIDE SEQUENCE [LARGE SCALE GENOMIC DNA]</scope>
    <source>
        <strain evidence="2 3">AS_MEX2019</strain>
        <tissue evidence="2">Muscle</tissue>
    </source>
</reference>
<proteinExistence type="predicted"/>
<evidence type="ECO:0000259" key="1">
    <source>
        <dbReference type="PROSITE" id="PS50824"/>
    </source>
</evidence>
<comment type="caution">
    <text evidence="2">The sequence shown here is derived from an EMBL/GenBank/DDBJ whole genome shotgun (WGS) entry which is preliminary data.</text>
</comment>
<gene>
    <name evidence="2" type="ORF">AMECASPLE_024424</name>
</gene>
<dbReference type="InterPro" id="IPR004020">
    <property type="entry name" value="DAPIN"/>
</dbReference>